<evidence type="ECO:0000313" key="2">
    <source>
        <dbReference type="Proteomes" id="UP000054485"/>
    </source>
</evidence>
<reference evidence="1 2" key="1">
    <citation type="submission" date="2014-04" db="EMBL/GenBank/DDBJ databases">
        <authorList>
            <consortium name="DOE Joint Genome Institute"/>
            <person name="Kuo A."/>
            <person name="Ruytinx J."/>
            <person name="Rineau F."/>
            <person name="Colpaert J."/>
            <person name="Kohler A."/>
            <person name="Nagy L.G."/>
            <person name="Floudas D."/>
            <person name="Copeland A."/>
            <person name="Barry K.W."/>
            <person name="Cichocki N."/>
            <person name="Veneault-Fourrey C."/>
            <person name="LaButti K."/>
            <person name="Lindquist E.A."/>
            <person name="Lipzen A."/>
            <person name="Lundell T."/>
            <person name="Morin E."/>
            <person name="Murat C."/>
            <person name="Sun H."/>
            <person name="Tunlid A."/>
            <person name="Henrissat B."/>
            <person name="Grigoriev I.V."/>
            <person name="Hibbett D.S."/>
            <person name="Martin F."/>
            <person name="Nordberg H.P."/>
            <person name="Cantor M.N."/>
            <person name="Hua S.X."/>
        </authorList>
    </citation>
    <scope>NUCLEOTIDE SEQUENCE [LARGE SCALE GENOMIC DNA]</scope>
    <source>
        <strain evidence="1 2">UH-Slu-Lm8-n1</strain>
    </source>
</reference>
<keyword evidence="2" id="KW-1185">Reference proteome</keyword>
<proteinExistence type="predicted"/>
<reference evidence="2" key="2">
    <citation type="submission" date="2015-01" db="EMBL/GenBank/DDBJ databases">
        <title>Evolutionary Origins and Diversification of the Mycorrhizal Mutualists.</title>
        <authorList>
            <consortium name="DOE Joint Genome Institute"/>
            <consortium name="Mycorrhizal Genomics Consortium"/>
            <person name="Kohler A."/>
            <person name="Kuo A."/>
            <person name="Nagy L.G."/>
            <person name="Floudas D."/>
            <person name="Copeland A."/>
            <person name="Barry K.W."/>
            <person name="Cichocki N."/>
            <person name="Veneault-Fourrey C."/>
            <person name="LaButti K."/>
            <person name="Lindquist E.A."/>
            <person name="Lipzen A."/>
            <person name="Lundell T."/>
            <person name="Morin E."/>
            <person name="Murat C."/>
            <person name="Riley R."/>
            <person name="Ohm R."/>
            <person name="Sun H."/>
            <person name="Tunlid A."/>
            <person name="Henrissat B."/>
            <person name="Grigoriev I.V."/>
            <person name="Hibbett D.S."/>
            <person name="Martin F."/>
        </authorList>
    </citation>
    <scope>NUCLEOTIDE SEQUENCE [LARGE SCALE GENOMIC DNA]</scope>
    <source>
        <strain evidence="2">UH-Slu-Lm8-n1</strain>
    </source>
</reference>
<accession>A0A0D0A3H4</accession>
<dbReference type="HOGENOM" id="CLU_120109_0_0_1"/>
<sequence length="145" mass="16065">ALGRAAIRARQILLDPKPDSSLFSANMPTSEIAKKLNDALDKARDESTPQGRIKAVSILKNGGLIVELESESLATWLNNPPGKTALESHLDIDVSFRYCSFPIVLEYLSIQLQIENEDFLRQIEHDNQLSPASLASIRWIKPAAK</sequence>
<dbReference type="EMBL" id="KN836111">
    <property type="protein sequence ID" value="KIK32794.1"/>
    <property type="molecule type" value="Genomic_DNA"/>
</dbReference>
<dbReference type="InParanoid" id="A0A0D0A3H4"/>
<organism evidence="1 2">
    <name type="scientific">Suillus luteus UH-Slu-Lm8-n1</name>
    <dbReference type="NCBI Taxonomy" id="930992"/>
    <lineage>
        <taxon>Eukaryota</taxon>
        <taxon>Fungi</taxon>
        <taxon>Dikarya</taxon>
        <taxon>Basidiomycota</taxon>
        <taxon>Agaricomycotina</taxon>
        <taxon>Agaricomycetes</taxon>
        <taxon>Agaricomycetidae</taxon>
        <taxon>Boletales</taxon>
        <taxon>Suillineae</taxon>
        <taxon>Suillaceae</taxon>
        <taxon>Suillus</taxon>
    </lineage>
</organism>
<protein>
    <submittedName>
        <fullName evidence="1">Uncharacterized protein</fullName>
    </submittedName>
</protein>
<gene>
    <name evidence="1" type="ORF">CY34DRAFT_100741</name>
</gene>
<evidence type="ECO:0000313" key="1">
    <source>
        <dbReference type="EMBL" id="KIK32794.1"/>
    </source>
</evidence>
<dbReference type="Proteomes" id="UP000054485">
    <property type="component" value="Unassembled WGS sequence"/>
</dbReference>
<dbReference type="OrthoDB" id="2800503at2759"/>
<feature type="non-terminal residue" evidence="1">
    <location>
        <position position="1"/>
    </location>
</feature>
<dbReference type="AlphaFoldDB" id="A0A0D0A3H4"/>
<name>A0A0D0A3H4_9AGAM</name>